<dbReference type="Proteomes" id="UP001215598">
    <property type="component" value="Unassembled WGS sequence"/>
</dbReference>
<accession>A0AAD7J2V6</accession>
<organism evidence="1 2">
    <name type="scientific">Mycena metata</name>
    <dbReference type="NCBI Taxonomy" id="1033252"/>
    <lineage>
        <taxon>Eukaryota</taxon>
        <taxon>Fungi</taxon>
        <taxon>Dikarya</taxon>
        <taxon>Basidiomycota</taxon>
        <taxon>Agaricomycotina</taxon>
        <taxon>Agaricomycetes</taxon>
        <taxon>Agaricomycetidae</taxon>
        <taxon>Agaricales</taxon>
        <taxon>Marasmiineae</taxon>
        <taxon>Mycenaceae</taxon>
        <taxon>Mycena</taxon>
    </lineage>
</organism>
<dbReference type="PANTHER" id="PTHR46579">
    <property type="entry name" value="F5/8 TYPE C DOMAIN-CONTAINING PROTEIN-RELATED"/>
    <property type="match status" value="1"/>
</dbReference>
<proteinExistence type="predicted"/>
<dbReference type="AlphaFoldDB" id="A0AAD7J2V6"/>
<protein>
    <submittedName>
        <fullName evidence="1">Uncharacterized protein</fullName>
    </submittedName>
</protein>
<dbReference type="EMBL" id="JARKIB010000048">
    <property type="protein sequence ID" value="KAJ7755811.1"/>
    <property type="molecule type" value="Genomic_DNA"/>
</dbReference>
<comment type="caution">
    <text evidence="1">The sequence shown here is derived from an EMBL/GenBank/DDBJ whole genome shotgun (WGS) entry which is preliminary data.</text>
</comment>
<sequence length="746" mass="85061">MRLLFGFSLDFFPPRGSRRRSSSASIGVLTVYCANLSLAIRQKPENLYVSILTGPNGPHKEHINPYLRPTVDIGVAGWERGIHLSKTGASPETGRTLNLAFAYAVNDLPAARDVAGAAGHTSNHFCTVCNLHGRRETYRTDCENWVRRDVDEMQSQAEAWRDADTLDERKKIFKDTGLRYSEMWRLPYWDPTRMLVPEFMHCGLEGIAHYHVRRVLGLTAHDAQKKDELPPAFHYHFLEFDQETTELPESVTPLPEGMRNFERDIRGIHRLLVRSFTDADTVEEFTEKILCGRLTKKLKKSLMFVCLSLNLWAADQPMRSHEENLKLAKKGALAKALVAWRLKLPLIDPKYAPRPKTISMPDLRFVQNVIANTTTPSWVHHVPRNFGEKGAGTPKADEWRLMSTIYLPIALTLLWAEMTGDHAAHFSPLLDHSMAIFQAITIACRYTLSSARAMAYRVFLQQWLGDLHGLYPHMKTPRTVTNPHVALHIYDFMLLFGPVLSWWAFPTERLIGELGKVNSNDHLGGQHEATLLNTWIRGANLRRWINRPDCPAALLEFYRLFTVVLGINLGDKPEAGRTDTKTADSSPANYHYDGVQYSRASTHLGNSLVIYLQSSGKIDAGSIEEIVVDKQQEVVFKVRRQAPLPEGKNDPFMRFPHFPAKTYSSEMMDTVDTIHPRLIVGHYARYVFSDERAVVLNLSRVIFFRFPFPPTINFLLFVGLNWAKTNDDSDFIHVTFVALYFYTRIN</sequence>
<gene>
    <name evidence="1" type="ORF">B0H16DRAFT_1315476</name>
</gene>
<evidence type="ECO:0000313" key="2">
    <source>
        <dbReference type="Proteomes" id="UP001215598"/>
    </source>
</evidence>
<evidence type="ECO:0000313" key="1">
    <source>
        <dbReference type="EMBL" id="KAJ7755811.1"/>
    </source>
</evidence>
<keyword evidence="2" id="KW-1185">Reference proteome</keyword>
<name>A0AAD7J2V6_9AGAR</name>
<dbReference type="PANTHER" id="PTHR46579:SF1">
    <property type="entry name" value="F5_8 TYPE C DOMAIN-CONTAINING PROTEIN"/>
    <property type="match status" value="1"/>
</dbReference>
<reference evidence="1" key="1">
    <citation type="submission" date="2023-03" db="EMBL/GenBank/DDBJ databases">
        <title>Massive genome expansion in bonnet fungi (Mycena s.s.) driven by repeated elements and novel gene families across ecological guilds.</title>
        <authorList>
            <consortium name="Lawrence Berkeley National Laboratory"/>
            <person name="Harder C.B."/>
            <person name="Miyauchi S."/>
            <person name="Viragh M."/>
            <person name="Kuo A."/>
            <person name="Thoen E."/>
            <person name="Andreopoulos B."/>
            <person name="Lu D."/>
            <person name="Skrede I."/>
            <person name="Drula E."/>
            <person name="Henrissat B."/>
            <person name="Morin E."/>
            <person name="Kohler A."/>
            <person name="Barry K."/>
            <person name="LaButti K."/>
            <person name="Morin E."/>
            <person name="Salamov A."/>
            <person name="Lipzen A."/>
            <person name="Mereny Z."/>
            <person name="Hegedus B."/>
            <person name="Baldrian P."/>
            <person name="Stursova M."/>
            <person name="Weitz H."/>
            <person name="Taylor A."/>
            <person name="Grigoriev I.V."/>
            <person name="Nagy L.G."/>
            <person name="Martin F."/>
            <person name="Kauserud H."/>
        </authorList>
    </citation>
    <scope>NUCLEOTIDE SEQUENCE</scope>
    <source>
        <strain evidence="1">CBHHK182m</strain>
    </source>
</reference>